<reference evidence="2" key="1">
    <citation type="submission" date="2016-10" db="EMBL/GenBank/DDBJ databases">
        <authorList>
            <person name="Varghese N."/>
            <person name="Submissions S."/>
        </authorList>
    </citation>
    <scope>NUCLEOTIDE SEQUENCE [LARGE SCALE GENOMIC DNA]</scope>
    <source>
        <strain evidence="2">CGMCC 4.7042</strain>
    </source>
</reference>
<dbReference type="Proteomes" id="UP000199063">
    <property type="component" value="Unassembled WGS sequence"/>
</dbReference>
<protein>
    <submittedName>
        <fullName evidence="1">Uncharacterized protein</fullName>
    </submittedName>
</protein>
<proteinExistence type="predicted"/>
<accession>A0A1H0EDA7</accession>
<evidence type="ECO:0000313" key="1">
    <source>
        <dbReference type="EMBL" id="SDN80342.1"/>
    </source>
</evidence>
<keyword evidence="2" id="KW-1185">Reference proteome</keyword>
<name>A0A1H0EDA7_9ACTN</name>
<sequence>MPQQGRPSLGPVVRERVEDGRAPGLCLARIQVSGDGVRDAVEGGECARTLGGRHAEGEAFSVGGGFIEQ</sequence>
<evidence type="ECO:0000313" key="2">
    <source>
        <dbReference type="Proteomes" id="UP000199063"/>
    </source>
</evidence>
<gene>
    <name evidence="1" type="ORF">SAMN05444921_1435</name>
</gene>
<organism evidence="1 2">
    <name type="scientific">Streptomyces wuyuanensis</name>
    <dbReference type="NCBI Taxonomy" id="1196353"/>
    <lineage>
        <taxon>Bacteria</taxon>
        <taxon>Bacillati</taxon>
        <taxon>Actinomycetota</taxon>
        <taxon>Actinomycetes</taxon>
        <taxon>Kitasatosporales</taxon>
        <taxon>Streptomycetaceae</taxon>
        <taxon>Streptomyces</taxon>
    </lineage>
</organism>
<dbReference type="AlphaFoldDB" id="A0A1H0EDA7"/>
<dbReference type="EMBL" id="FNHI01000043">
    <property type="protein sequence ID" value="SDN80342.1"/>
    <property type="molecule type" value="Genomic_DNA"/>
</dbReference>